<dbReference type="OrthoDB" id="3216948at2759"/>
<name>A0A9P7F712_9AGAM</name>
<protein>
    <submittedName>
        <fullName evidence="1">Uncharacterized protein</fullName>
    </submittedName>
</protein>
<dbReference type="RefSeq" id="XP_041292425.1">
    <property type="nucleotide sequence ID" value="XM_041437465.1"/>
</dbReference>
<dbReference type="GeneID" id="64699724"/>
<proteinExistence type="predicted"/>
<dbReference type="AlphaFoldDB" id="A0A9P7F712"/>
<evidence type="ECO:0000313" key="2">
    <source>
        <dbReference type="Proteomes" id="UP000823399"/>
    </source>
</evidence>
<keyword evidence="2" id="KW-1185">Reference proteome</keyword>
<dbReference type="Proteomes" id="UP000823399">
    <property type="component" value="Unassembled WGS sequence"/>
</dbReference>
<dbReference type="EMBL" id="JABBWM010000030">
    <property type="protein sequence ID" value="KAG2107694.1"/>
    <property type="molecule type" value="Genomic_DNA"/>
</dbReference>
<accession>A0A9P7F712</accession>
<reference evidence="1" key="1">
    <citation type="journal article" date="2020" name="New Phytol.">
        <title>Comparative genomics reveals dynamic genome evolution in host specialist ectomycorrhizal fungi.</title>
        <authorList>
            <person name="Lofgren L.A."/>
            <person name="Nguyen N.H."/>
            <person name="Vilgalys R."/>
            <person name="Ruytinx J."/>
            <person name="Liao H.L."/>
            <person name="Branco S."/>
            <person name="Kuo A."/>
            <person name="LaButti K."/>
            <person name="Lipzen A."/>
            <person name="Andreopoulos W."/>
            <person name="Pangilinan J."/>
            <person name="Riley R."/>
            <person name="Hundley H."/>
            <person name="Na H."/>
            <person name="Barry K."/>
            <person name="Grigoriev I.V."/>
            <person name="Stajich J.E."/>
            <person name="Kennedy P.G."/>
        </authorList>
    </citation>
    <scope>NUCLEOTIDE SEQUENCE</scope>
    <source>
        <strain evidence="1">FC423</strain>
    </source>
</reference>
<gene>
    <name evidence="1" type="ORF">F5147DRAFT_696721</name>
</gene>
<evidence type="ECO:0000313" key="1">
    <source>
        <dbReference type="EMBL" id="KAG2107694.1"/>
    </source>
</evidence>
<sequence length="57" mass="6465">MIIRLLPNGPFEHLFILMRLLPNRQGGLPKGRPEVEWNSPIEVVRDNLATFANLRGG</sequence>
<comment type="caution">
    <text evidence="1">The sequence shown here is derived from an EMBL/GenBank/DDBJ whole genome shotgun (WGS) entry which is preliminary data.</text>
</comment>
<organism evidence="1 2">
    <name type="scientific">Suillus discolor</name>
    <dbReference type="NCBI Taxonomy" id="1912936"/>
    <lineage>
        <taxon>Eukaryota</taxon>
        <taxon>Fungi</taxon>
        <taxon>Dikarya</taxon>
        <taxon>Basidiomycota</taxon>
        <taxon>Agaricomycotina</taxon>
        <taxon>Agaricomycetes</taxon>
        <taxon>Agaricomycetidae</taxon>
        <taxon>Boletales</taxon>
        <taxon>Suillineae</taxon>
        <taxon>Suillaceae</taxon>
        <taxon>Suillus</taxon>
    </lineage>
</organism>